<dbReference type="PANTHER" id="PTHR30487">
    <property type="entry name" value="TYPE 4 PREPILIN-LIKE PROTEINS LEADER PEPTIDE-PROCESSING ENZYME"/>
    <property type="match status" value="1"/>
</dbReference>
<evidence type="ECO:0000256" key="3">
    <source>
        <dbReference type="SAM" id="Phobius"/>
    </source>
</evidence>
<keyword evidence="3" id="KW-0812">Transmembrane</keyword>
<evidence type="ECO:0000313" key="5">
    <source>
        <dbReference type="EMBL" id="RGP35906.1"/>
    </source>
</evidence>
<dbReference type="PANTHER" id="PTHR30487:SF0">
    <property type="entry name" value="PREPILIN LEADER PEPTIDASE_N-METHYLTRANSFERASE-RELATED"/>
    <property type="match status" value="1"/>
</dbReference>
<sequence length="374" mass="40520">MRRQRAKPKAQLGRCSVQPDQAIGVRLRKETFLGRCQPKAGQRHRQWQKPPSRRQIGQRRIAGSPDLCGIWQGSVNDGGIGRIKINQPLRILHPNLPIMPGVLQIKRCAIQQRPVAARLVRHHLIGHQPTQPVKQGIPRQGSPQLCGKASRKALVCETAHLYPTSHSGEQHNRHQGCQEDKTTLTVPPMGRQFGIGSMAVNRHVPVILLALLYGCTAVVIWPNWPVPIMLAVLAVPLIWATVTDLARHVIPDTASAVLAVTGLAYPFLIGTTPEPVTLGVALLVTLVLAGTSEMFWRRHQTEALGLGDVKLIGAGTLVVGAQNLWLVIGLAAIGGIIAAVLARRNHQKGIPFGPFLAYAIFAVAAANGGEIGWH</sequence>
<dbReference type="Proteomes" id="UP000284547">
    <property type="component" value="Unassembled WGS sequence"/>
</dbReference>
<reference evidence="5 6" key="1">
    <citation type="submission" date="2018-08" db="EMBL/GenBank/DDBJ databases">
        <title>Flavobacterium tibetense sp. nov., isolated from a wetland YonghuCo on Tibetan Plateau.</title>
        <authorList>
            <person name="Phurbu D."/>
            <person name="Lu H."/>
            <person name="Xing P."/>
        </authorList>
    </citation>
    <scope>NUCLEOTIDE SEQUENCE [LARGE SCALE GENOMIC DNA]</scope>
    <source>
        <strain evidence="5 6">DJC</strain>
    </source>
</reference>
<name>A0A411YYH4_9RHOB</name>
<dbReference type="AlphaFoldDB" id="A0A411YYH4"/>
<dbReference type="GO" id="GO:0006465">
    <property type="term" value="P:signal peptide processing"/>
    <property type="evidence" value="ECO:0007669"/>
    <property type="project" value="TreeGrafter"/>
</dbReference>
<dbReference type="InterPro" id="IPR000045">
    <property type="entry name" value="Prepilin_IV_endopep_pep"/>
</dbReference>
<dbReference type="GO" id="GO:0004190">
    <property type="term" value="F:aspartic-type endopeptidase activity"/>
    <property type="evidence" value="ECO:0007669"/>
    <property type="project" value="InterPro"/>
</dbReference>
<protein>
    <submittedName>
        <fullName evidence="5">Prepilin peptidase</fullName>
    </submittedName>
</protein>
<feature type="transmembrane region" description="Helical" evidence="3">
    <location>
        <begin position="355"/>
        <end position="373"/>
    </location>
</feature>
<gene>
    <name evidence="5" type="ORF">D1012_17750</name>
</gene>
<keyword evidence="3" id="KW-0472">Membrane</keyword>
<comment type="caution">
    <text evidence="5">The sequence shown here is derived from an EMBL/GenBank/DDBJ whole genome shotgun (WGS) entry which is preliminary data.</text>
</comment>
<feature type="region of interest" description="Disordered" evidence="2">
    <location>
        <begin position="37"/>
        <end position="57"/>
    </location>
</feature>
<evidence type="ECO:0000259" key="4">
    <source>
        <dbReference type="Pfam" id="PF01478"/>
    </source>
</evidence>
<accession>A0A411YYH4</accession>
<evidence type="ECO:0000256" key="2">
    <source>
        <dbReference type="SAM" id="MobiDB-lite"/>
    </source>
</evidence>
<feature type="transmembrane region" description="Helical" evidence="3">
    <location>
        <begin position="253"/>
        <end position="270"/>
    </location>
</feature>
<keyword evidence="3" id="KW-1133">Transmembrane helix</keyword>
<dbReference type="Pfam" id="PF01478">
    <property type="entry name" value="Peptidase_A24"/>
    <property type="match status" value="1"/>
</dbReference>
<organism evidence="5 6">
    <name type="scientific">Pseudotabrizicola alkalilacus</name>
    <dbReference type="NCBI Taxonomy" id="2305252"/>
    <lineage>
        <taxon>Bacteria</taxon>
        <taxon>Pseudomonadati</taxon>
        <taxon>Pseudomonadota</taxon>
        <taxon>Alphaproteobacteria</taxon>
        <taxon>Rhodobacterales</taxon>
        <taxon>Paracoccaceae</taxon>
        <taxon>Pseudotabrizicola</taxon>
    </lineage>
</organism>
<evidence type="ECO:0000313" key="6">
    <source>
        <dbReference type="Proteomes" id="UP000284547"/>
    </source>
</evidence>
<comment type="similarity">
    <text evidence="1">Belongs to the peptidase A24 family.</text>
</comment>
<dbReference type="GO" id="GO:0005886">
    <property type="term" value="C:plasma membrane"/>
    <property type="evidence" value="ECO:0007669"/>
    <property type="project" value="TreeGrafter"/>
</dbReference>
<dbReference type="Gene3D" id="1.20.120.1220">
    <property type="match status" value="1"/>
</dbReference>
<feature type="transmembrane region" description="Helical" evidence="3">
    <location>
        <begin position="228"/>
        <end position="246"/>
    </location>
</feature>
<keyword evidence="6" id="KW-1185">Reference proteome</keyword>
<feature type="transmembrane region" description="Helical" evidence="3">
    <location>
        <begin position="325"/>
        <end position="343"/>
    </location>
</feature>
<dbReference type="InterPro" id="IPR050882">
    <property type="entry name" value="Prepilin_peptidase/N-MTase"/>
</dbReference>
<proteinExistence type="inferred from homology"/>
<feature type="transmembrane region" description="Helical" evidence="3">
    <location>
        <begin position="204"/>
        <end position="222"/>
    </location>
</feature>
<dbReference type="EMBL" id="QWEY01000011">
    <property type="protein sequence ID" value="RGP35906.1"/>
    <property type="molecule type" value="Genomic_DNA"/>
</dbReference>
<feature type="domain" description="Prepilin type IV endopeptidase peptidase" evidence="4">
    <location>
        <begin position="232"/>
        <end position="339"/>
    </location>
</feature>
<evidence type="ECO:0000256" key="1">
    <source>
        <dbReference type="ARBA" id="ARBA00005801"/>
    </source>
</evidence>